<keyword evidence="10" id="KW-1185">Reference proteome</keyword>
<evidence type="ECO:0000256" key="5">
    <source>
        <dbReference type="ARBA" id="ARBA00023002"/>
    </source>
</evidence>
<dbReference type="STRING" id="417292.SAMN05421806_12722"/>
<gene>
    <name evidence="9" type="ORF">SAMN05421806_12722</name>
</gene>
<dbReference type="Gene3D" id="1.20.140.10">
    <property type="entry name" value="Butyryl-CoA Dehydrogenase, subunit A, domain 3"/>
    <property type="match status" value="2"/>
</dbReference>
<dbReference type="PANTHER" id="PTHR10909:SF382">
    <property type="entry name" value="ACYL-COENZYME A OXIDASE"/>
    <property type="match status" value="1"/>
</dbReference>
<dbReference type="InterPro" id="IPR055060">
    <property type="entry name" value="ACOX_C_alpha1"/>
</dbReference>
<proteinExistence type="inferred from homology"/>
<reference evidence="9 10" key="1">
    <citation type="submission" date="2016-10" db="EMBL/GenBank/DDBJ databases">
        <authorList>
            <person name="de Groot N.N."/>
        </authorList>
    </citation>
    <scope>NUCLEOTIDE SEQUENCE [LARGE SCALE GENOMIC DNA]</scope>
    <source>
        <strain evidence="9 10">CGMCC 4.5727</strain>
    </source>
</reference>
<evidence type="ECO:0000256" key="3">
    <source>
        <dbReference type="ARBA" id="ARBA00022630"/>
    </source>
</evidence>
<evidence type="ECO:0000259" key="7">
    <source>
        <dbReference type="Pfam" id="PF01756"/>
    </source>
</evidence>
<dbReference type="InterPro" id="IPR009100">
    <property type="entry name" value="AcylCoA_DH/oxidase_NM_dom_sf"/>
</dbReference>
<keyword evidence="5" id="KW-0560">Oxidoreductase</keyword>
<dbReference type="InterPro" id="IPR002655">
    <property type="entry name" value="Acyl-CoA_oxidase_C"/>
</dbReference>
<dbReference type="PANTHER" id="PTHR10909">
    <property type="entry name" value="ELECTRON TRANSPORT OXIDOREDUCTASE"/>
    <property type="match status" value="1"/>
</dbReference>
<evidence type="ECO:0000256" key="2">
    <source>
        <dbReference type="ARBA" id="ARBA00006288"/>
    </source>
</evidence>
<dbReference type="Pfam" id="PF22924">
    <property type="entry name" value="ACOX_C_alpha1"/>
    <property type="match status" value="1"/>
</dbReference>
<dbReference type="Gene3D" id="2.40.110.10">
    <property type="entry name" value="Butyryl-CoA Dehydrogenase, subunit A, domain 2"/>
    <property type="match status" value="1"/>
</dbReference>
<evidence type="ECO:0000256" key="6">
    <source>
        <dbReference type="SAM" id="MobiDB-lite"/>
    </source>
</evidence>
<dbReference type="GO" id="GO:0055088">
    <property type="term" value="P:lipid homeostasis"/>
    <property type="evidence" value="ECO:0007669"/>
    <property type="project" value="TreeGrafter"/>
</dbReference>
<evidence type="ECO:0000313" key="9">
    <source>
        <dbReference type="EMBL" id="SDL31920.1"/>
    </source>
</evidence>
<dbReference type="GO" id="GO:0005504">
    <property type="term" value="F:fatty acid binding"/>
    <property type="evidence" value="ECO:0007669"/>
    <property type="project" value="TreeGrafter"/>
</dbReference>
<organism evidence="9 10">
    <name type="scientific">Streptomyces indicus</name>
    <dbReference type="NCBI Taxonomy" id="417292"/>
    <lineage>
        <taxon>Bacteria</taxon>
        <taxon>Bacillati</taxon>
        <taxon>Actinomycetota</taxon>
        <taxon>Actinomycetes</taxon>
        <taxon>Kitasatosporales</taxon>
        <taxon>Streptomycetaceae</taxon>
        <taxon>Streptomyces</taxon>
    </lineage>
</organism>
<keyword evidence="3" id="KW-0285">Flavoprotein</keyword>
<dbReference type="Proteomes" id="UP000199155">
    <property type="component" value="Unassembled WGS sequence"/>
</dbReference>
<feature type="region of interest" description="Disordered" evidence="6">
    <location>
        <begin position="1"/>
        <end position="39"/>
    </location>
</feature>
<evidence type="ECO:0000259" key="8">
    <source>
        <dbReference type="Pfam" id="PF22924"/>
    </source>
</evidence>
<name>A0A1G9J358_9ACTN</name>
<dbReference type="SUPFAM" id="SSF56645">
    <property type="entry name" value="Acyl-CoA dehydrogenase NM domain-like"/>
    <property type="match status" value="1"/>
</dbReference>
<comment type="cofactor">
    <cofactor evidence="1">
        <name>FAD</name>
        <dbReference type="ChEBI" id="CHEBI:57692"/>
    </cofactor>
</comment>
<evidence type="ECO:0000256" key="4">
    <source>
        <dbReference type="ARBA" id="ARBA00022827"/>
    </source>
</evidence>
<comment type="similarity">
    <text evidence="2">Belongs to the acyl-CoA oxidase family.</text>
</comment>
<protein>
    <submittedName>
        <fullName evidence="9">Acyl-CoA oxidase</fullName>
    </submittedName>
</protein>
<accession>A0A1G9J358</accession>
<dbReference type="SUPFAM" id="SSF47203">
    <property type="entry name" value="Acyl-CoA dehydrogenase C-terminal domain-like"/>
    <property type="match status" value="2"/>
</dbReference>
<evidence type="ECO:0000313" key="10">
    <source>
        <dbReference type="Proteomes" id="UP000199155"/>
    </source>
</evidence>
<dbReference type="GO" id="GO:0071949">
    <property type="term" value="F:FAD binding"/>
    <property type="evidence" value="ECO:0007669"/>
    <property type="project" value="InterPro"/>
</dbReference>
<dbReference type="GO" id="GO:0033540">
    <property type="term" value="P:fatty acid beta-oxidation using acyl-CoA oxidase"/>
    <property type="evidence" value="ECO:0007669"/>
    <property type="project" value="TreeGrafter"/>
</dbReference>
<sequence length="646" mass="70011">MTLVEIQRNAGEVPGGLTNSGSTGAHSAPVGPGASPGDPVTELTHLLFDQDKRTRIHARWRSLVGRPEFRHVPGLAPRERTALAYRRLRLINDTLPSPENLADDPYLLTSLHEWTGFVDPTLATLSAIHYNLFLGSLIDHFPSAGRPLADFTSLRRTGTFLCTELEHGSDVSALETRAVWDPVSGGFVLHTPTTGAQKFMPNTSAAGGPKTAVVAARLIVEDRDEGVFLFLVPLRDENGLRPGVRTRMLPERMGTSVDHCLTSFEQCELPREALLESTHGLLEPDGTLTSSLGNRHKRVLHSIQRVTCGKLSMSGAAVGAARAALTIAARYAHVRHVSGPRPGETVPLAAHHSHIGSILKNISTAYAMTFLHRDAVTRWADRTPETADDAARLIAVAKSWITWQTRTITLECRERCGAQGLFTVNGFADLITSNEGTITAEGDNVVISLKAGAEMLFGERLEALHQRPVPAEEAMKDPRFLRDLLARTASLWQQRARSALRKGPSGSRSERWNQASDAVLKMVDVAARLHAADAFLRAAGHAVGPKARALMHELALLFLLEEVHEHTGDLLAEGHLTADDVRALPELVHATVTGLAPDTLLLVDAFDIPEEILAAVPIAHEDYTRRIAALAGPRPTAAALPQPSRT</sequence>
<dbReference type="AlphaFoldDB" id="A0A1G9J358"/>
<dbReference type="EMBL" id="FNFF01000027">
    <property type="protein sequence ID" value="SDL31920.1"/>
    <property type="molecule type" value="Genomic_DNA"/>
</dbReference>
<evidence type="ECO:0000256" key="1">
    <source>
        <dbReference type="ARBA" id="ARBA00001974"/>
    </source>
</evidence>
<keyword evidence="4" id="KW-0274">FAD</keyword>
<feature type="domain" description="Acyl-CoA oxidase C-terminal" evidence="7">
    <location>
        <begin position="488"/>
        <end position="615"/>
    </location>
</feature>
<dbReference type="InterPro" id="IPR036250">
    <property type="entry name" value="AcylCo_DH-like_C"/>
</dbReference>
<dbReference type="Pfam" id="PF01756">
    <property type="entry name" value="ACOX"/>
    <property type="match status" value="1"/>
</dbReference>
<dbReference type="GO" id="GO:0003997">
    <property type="term" value="F:acyl-CoA oxidase activity"/>
    <property type="evidence" value="ECO:0007669"/>
    <property type="project" value="InterPro"/>
</dbReference>
<dbReference type="PIRSF" id="PIRSF000168">
    <property type="entry name" value="Acyl-CoA_oxidase"/>
    <property type="match status" value="1"/>
</dbReference>
<feature type="domain" description="Acyl-CoA oxidase C-alpha1" evidence="8">
    <location>
        <begin position="309"/>
        <end position="452"/>
    </location>
</feature>
<dbReference type="InterPro" id="IPR046373">
    <property type="entry name" value="Acyl-CoA_Oxase/DH_mid-dom_sf"/>
</dbReference>
<dbReference type="InterPro" id="IPR012258">
    <property type="entry name" value="Acyl-CoA_oxidase"/>
</dbReference>
<dbReference type="OrthoDB" id="1144545at2"/>